<dbReference type="Proteomes" id="UP000494363">
    <property type="component" value="Unassembled WGS sequence"/>
</dbReference>
<dbReference type="RefSeq" id="WP_175225112.1">
    <property type="nucleotide sequence ID" value="NZ_CADIKH010000003.1"/>
</dbReference>
<protein>
    <submittedName>
        <fullName evidence="2">Uncharacterized protein</fullName>
    </submittedName>
</protein>
<accession>A0A6J5D399</accession>
<keyword evidence="3" id="KW-1185">Reference proteome</keyword>
<sequence length="138" mass="15544">MNLTRKAFRIVLLAAVIPFSPVARGDGSVSFATDILPMANERPLFAQFIVESFTVTDTGWGVRIDSPTMPKMKGTRIGPYEFQAEWRSPNGKRPVTLIIDTKIRYFDDHRREILGGDLRHTTSIVETLDSIEIAPPRQ</sequence>
<reference evidence="2 3" key="1">
    <citation type="submission" date="2020-04" db="EMBL/GenBank/DDBJ databases">
        <authorList>
            <person name="De Canck E."/>
        </authorList>
    </citation>
    <scope>NUCLEOTIDE SEQUENCE [LARGE SCALE GENOMIC DNA]</scope>
    <source>
        <strain evidence="2 3">LMG 29542</strain>
    </source>
</reference>
<gene>
    <name evidence="2" type="ORF">LMG29542_00756</name>
</gene>
<evidence type="ECO:0000313" key="3">
    <source>
        <dbReference type="Proteomes" id="UP000494363"/>
    </source>
</evidence>
<dbReference type="EMBL" id="CADIKH010000003">
    <property type="protein sequence ID" value="CAB3748759.1"/>
    <property type="molecule type" value="Genomic_DNA"/>
</dbReference>
<keyword evidence="1" id="KW-0732">Signal</keyword>
<name>A0A6J5D399_9BURK</name>
<evidence type="ECO:0000256" key="1">
    <source>
        <dbReference type="SAM" id="SignalP"/>
    </source>
</evidence>
<evidence type="ECO:0000313" key="2">
    <source>
        <dbReference type="EMBL" id="CAB3748759.1"/>
    </source>
</evidence>
<proteinExistence type="predicted"/>
<feature type="signal peptide" evidence="1">
    <location>
        <begin position="1"/>
        <end position="25"/>
    </location>
</feature>
<feature type="chain" id="PRO_5026979252" evidence="1">
    <location>
        <begin position="26"/>
        <end position="138"/>
    </location>
</feature>
<organism evidence="2 3">
    <name type="scientific">Paraburkholderia humisilvae</name>
    <dbReference type="NCBI Taxonomy" id="627669"/>
    <lineage>
        <taxon>Bacteria</taxon>
        <taxon>Pseudomonadati</taxon>
        <taxon>Pseudomonadota</taxon>
        <taxon>Betaproteobacteria</taxon>
        <taxon>Burkholderiales</taxon>
        <taxon>Burkholderiaceae</taxon>
        <taxon>Paraburkholderia</taxon>
    </lineage>
</organism>
<dbReference type="AlphaFoldDB" id="A0A6J5D399"/>